<keyword evidence="3 11" id="KW-0813">Transport</keyword>
<evidence type="ECO:0000256" key="3">
    <source>
        <dbReference type="ARBA" id="ARBA00022448"/>
    </source>
</evidence>
<evidence type="ECO:0000256" key="6">
    <source>
        <dbReference type="ARBA" id="ARBA00022792"/>
    </source>
</evidence>
<dbReference type="InterPro" id="IPR050567">
    <property type="entry name" value="Mitochondrial_Carrier"/>
</dbReference>
<sequence length="393" mass="44277">MSADGSQIGESSTPQERHHAGPEKKKTQKNKASTGASAAGVRALSAQVVGFYFRAPMKAFFRSRVDYMAYARAIHPHYKSGQSWSWRVSTPGLLANAIRTEGWMFLPKQLFPPMIANISIGAVLYTSYLHMLGNLHEPSAYASRRIMPPPEPKHTMSAGFIAGSIQSVFAAPMDALQVRFKMSEMLEGRYRNMWDYAFSKLREIGVRGIFAGWSLTFVKDATSCAVFFSTFEYVKAQAYYAFLPFIYSIGNRQDAYDPTPITPHYMIEPAFLLMAGAAATVTQQSIQFPLTQVQTVHYNRLESLDYAARAENNPRNVLRLYYNAYMETFRQAKLEAQKVGGMRRWLYQDFLWSTLRQTPSTSAGLIVFEIVRRKYGIDEGGGLTDLGGKQFIL</sequence>
<feature type="repeat" description="Solcar" evidence="10">
    <location>
        <begin position="150"/>
        <end position="237"/>
    </location>
</feature>
<comment type="similarity">
    <text evidence="2 11">Belongs to the mitochondrial carrier (TC 2.A.29) family.</text>
</comment>
<dbReference type="InterPro" id="IPR023395">
    <property type="entry name" value="MCP_dom_sf"/>
</dbReference>
<evidence type="ECO:0000313" key="13">
    <source>
        <dbReference type="EMBL" id="KAF2675173.1"/>
    </source>
</evidence>
<feature type="compositionally biased region" description="Basic and acidic residues" evidence="12">
    <location>
        <begin position="15"/>
        <end position="25"/>
    </location>
</feature>
<evidence type="ECO:0000256" key="2">
    <source>
        <dbReference type="ARBA" id="ARBA00006375"/>
    </source>
</evidence>
<evidence type="ECO:0000256" key="9">
    <source>
        <dbReference type="ARBA" id="ARBA00023136"/>
    </source>
</evidence>
<dbReference type="PANTHER" id="PTHR45624:SF26">
    <property type="entry name" value="CARRIER PROTEIN, PUTATIVE (AFU_ORTHOLOGUE AFUA_1G07710)-RELATED"/>
    <property type="match status" value="1"/>
</dbReference>
<dbReference type="PANTHER" id="PTHR45624">
    <property type="entry name" value="MITOCHONDRIAL BASIC AMINO ACIDS TRANSPORTER-RELATED"/>
    <property type="match status" value="1"/>
</dbReference>
<proteinExistence type="inferred from homology"/>
<feature type="compositionally biased region" description="Polar residues" evidence="12">
    <location>
        <begin position="1"/>
        <end position="14"/>
    </location>
</feature>
<evidence type="ECO:0000256" key="5">
    <source>
        <dbReference type="ARBA" id="ARBA00022737"/>
    </source>
</evidence>
<dbReference type="EMBL" id="MU004230">
    <property type="protein sequence ID" value="KAF2675173.1"/>
    <property type="molecule type" value="Genomic_DNA"/>
</dbReference>
<evidence type="ECO:0000256" key="8">
    <source>
        <dbReference type="ARBA" id="ARBA00023128"/>
    </source>
</evidence>
<dbReference type="AlphaFoldDB" id="A0A6A6UUM6"/>
<keyword evidence="8" id="KW-0496">Mitochondrion</keyword>
<dbReference type="SUPFAM" id="SSF103506">
    <property type="entry name" value="Mitochondrial carrier"/>
    <property type="match status" value="1"/>
</dbReference>
<protein>
    <submittedName>
        <fullName evidence="13">Putative mitochondrial carrier protein</fullName>
    </submittedName>
</protein>
<reference evidence="13" key="1">
    <citation type="journal article" date="2020" name="Stud. Mycol.">
        <title>101 Dothideomycetes genomes: a test case for predicting lifestyles and emergence of pathogens.</title>
        <authorList>
            <person name="Haridas S."/>
            <person name="Albert R."/>
            <person name="Binder M."/>
            <person name="Bloem J."/>
            <person name="Labutti K."/>
            <person name="Salamov A."/>
            <person name="Andreopoulos B."/>
            <person name="Baker S."/>
            <person name="Barry K."/>
            <person name="Bills G."/>
            <person name="Bluhm B."/>
            <person name="Cannon C."/>
            <person name="Castanera R."/>
            <person name="Culley D."/>
            <person name="Daum C."/>
            <person name="Ezra D."/>
            <person name="Gonzalez J."/>
            <person name="Henrissat B."/>
            <person name="Kuo A."/>
            <person name="Liang C."/>
            <person name="Lipzen A."/>
            <person name="Lutzoni F."/>
            <person name="Magnuson J."/>
            <person name="Mondo S."/>
            <person name="Nolan M."/>
            <person name="Ohm R."/>
            <person name="Pangilinan J."/>
            <person name="Park H.-J."/>
            <person name="Ramirez L."/>
            <person name="Alfaro M."/>
            <person name="Sun H."/>
            <person name="Tritt A."/>
            <person name="Yoshinaga Y."/>
            <person name="Zwiers L.-H."/>
            <person name="Turgeon B."/>
            <person name="Goodwin S."/>
            <person name="Spatafora J."/>
            <person name="Crous P."/>
            <person name="Grigoriev I."/>
        </authorList>
    </citation>
    <scope>NUCLEOTIDE SEQUENCE</scope>
    <source>
        <strain evidence="13">CBS 115976</strain>
    </source>
</reference>
<dbReference type="GO" id="GO:0022857">
    <property type="term" value="F:transmembrane transporter activity"/>
    <property type="evidence" value="ECO:0007669"/>
    <property type="project" value="TreeGrafter"/>
</dbReference>
<accession>A0A6A6UUM6</accession>
<gene>
    <name evidence="13" type="ORF">BT63DRAFT_381927</name>
</gene>
<organism evidence="13 14">
    <name type="scientific">Microthyrium microscopicum</name>
    <dbReference type="NCBI Taxonomy" id="703497"/>
    <lineage>
        <taxon>Eukaryota</taxon>
        <taxon>Fungi</taxon>
        <taxon>Dikarya</taxon>
        <taxon>Ascomycota</taxon>
        <taxon>Pezizomycotina</taxon>
        <taxon>Dothideomycetes</taxon>
        <taxon>Dothideomycetes incertae sedis</taxon>
        <taxon>Microthyriales</taxon>
        <taxon>Microthyriaceae</taxon>
        <taxon>Microthyrium</taxon>
    </lineage>
</organism>
<keyword evidence="5" id="KW-0677">Repeat</keyword>
<keyword evidence="14" id="KW-1185">Reference proteome</keyword>
<evidence type="ECO:0000256" key="11">
    <source>
        <dbReference type="RuleBase" id="RU000488"/>
    </source>
</evidence>
<keyword evidence="9 10" id="KW-0472">Membrane</keyword>
<feature type="region of interest" description="Disordered" evidence="12">
    <location>
        <begin position="1"/>
        <end position="36"/>
    </location>
</feature>
<dbReference type="Proteomes" id="UP000799302">
    <property type="component" value="Unassembled WGS sequence"/>
</dbReference>
<evidence type="ECO:0000256" key="4">
    <source>
        <dbReference type="ARBA" id="ARBA00022692"/>
    </source>
</evidence>
<evidence type="ECO:0000256" key="7">
    <source>
        <dbReference type="ARBA" id="ARBA00022989"/>
    </source>
</evidence>
<dbReference type="OrthoDB" id="3364892at2759"/>
<dbReference type="GO" id="GO:0031966">
    <property type="term" value="C:mitochondrial membrane"/>
    <property type="evidence" value="ECO:0007669"/>
    <property type="project" value="UniProtKB-SubCell"/>
</dbReference>
<comment type="subcellular location">
    <subcellularLocation>
        <location evidence="1">Mitochondrion membrane</location>
        <topology evidence="1">Multi-pass membrane protein</topology>
    </subcellularLocation>
</comment>
<evidence type="ECO:0000256" key="10">
    <source>
        <dbReference type="PROSITE-ProRule" id="PRU00282"/>
    </source>
</evidence>
<dbReference type="InterPro" id="IPR018108">
    <property type="entry name" value="MCP_transmembrane"/>
</dbReference>
<evidence type="ECO:0000256" key="1">
    <source>
        <dbReference type="ARBA" id="ARBA00004225"/>
    </source>
</evidence>
<evidence type="ECO:0000313" key="14">
    <source>
        <dbReference type="Proteomes" id="UP000799302"/>
    </source>
</evidence>
<dbReference type="PROSITE" id="PS50920">
    <property type="entry name" value="SOLCAR"/>
    <property type="match status" value="1"/>
</dbReference>
<dbReference type="Gene3D" id="1.50.40.10">
    <property type="entry name" value="Mitochondrial carrier domain"/>
    <property type="match status" value="1"/>
</dbReference>
<keyword evidence="7" id="KW-1133">Transmembrane helix</keyword>
<evidence type="ECO:0000256" key="12">
    <source>
        <dbReference type="SAM" id="MobiDB-lite"/>
    </source>
</evidence>
<keyword evidence="4 10" id="KW-0812">Transmembrane</keyword>
<dbReference type="Pfam" id="PF00153">
    <property type="entry name" value="Mito_carr"/>
    <property type="match status" value="1"/>
</dbReference>
<name>A0A6A6UUM6_9PEZI</name>
<keyword evidence="6" id="KW-0999">Mitochondrion inner membrane</keyword>